<dbReference type="Pfam" id="PF00501">
    <property type="entry name" value="AMP-binding"/>
    <property type="match status" value="1"/>
</dbReference>
<dbReference type="AlphaFoldDB" id="A0A067TE54"/>
<dbReference type="InterPro" id="IPR000873">
    <property type="entry name" value="AMP-dep_synth/lig_dom"/>
</dbReference>
<accession>A0A067TE54</accession>
<feature type="domain" description="AMP-dependent synthetase/ligase" evidence="3">
    <location>
        <begin position="87"/>
        <end position="497"/>
    </location>
</feature>
<dbReference type="SUPFAM" id="SSF56801">
    <property type="entry name" value="Acetyl-CoA synthetase-like"/>
    <property type="match status" value="1"/>
</dbReference>
<reference evidence="5" key="1">
    <citation type="journal article" date="2014" name="Proc. Natl. Acad. Sci. U.S.A.">
        <title>Extensive sampling of basidiomycete genomes demonstrates inadequacy of the white-rot/brown-rot paradigm for wood decay fungi.</title>
        <authorList>
            <person name="Riley R."/>
            <person name="Salamov A.A."/>
            <person name="Brown D.W."/>
            <person name="Nagy L.G."/>
            <person name="Floudas D."/>
            <person name="Held B.W."/>
            <person name="Levasseur A."/>
            <person name="Lombard V."/>
            <person name="Morin E."/>
            <person name="Otillar R."/>
            <person name="Lindquist E.A."/>
            <person name="Sun H."/>
            <person name="LaButti K.M."/>
            <person name="Schmutz J."/>
            <person name="Jabbour D."/>
            <person name="Luo H."/>
            <person name="Baker S.E."/>
            <person name="Pisabarro A.G."/>
            <person name="Walton J.D."/>
            <person name="Blanchette R.A."/>
            <person name="Henrissat B."/>
            <person name="Martin F."/>
            <person name="Cullen D."/>
            <person name="Hibbett D.S."/>
            <person name="Grigoriev I.V."/>
        </authorList>
    </citation>
    <scope>NUCLEOTIDE SEQUENCE [LARGE SCALE GENOMIC DNA]</scope>
    <source>
        <strain evidence="5">CBS 339.88</strain>
    </source>
</reference>
<dbReference type="PANTHER" id="PTHR43272">
    <property type="entry name" value="LONG-CHAIN-FATTY-ACID--COA LIGASE"/>
    <property type="match status" value="1"/>
</dbReference>
<sequence>MPIVDEKIIPWPATLPYDKQSVPVPGTKRAGQTAHYQNGIWGLIDENTPNTLTTLDQIWADGMKAGKNRHFLGHRQIVSTKPLKFSPSYTWLTYGEVDTRRRYIGSALHSLFQSGKLGGGEFDTVGIWAPNSPEWQIVDIALQSYQKVSVSLYDTLGKDSVEYIIDHAHLSIIFATSDHIPTLLKVAHKVPMLKAIVCMDTLSADAAKLLREWTQSLGLFFREFSELEEFGNANLVEPIAAYPDLVASICYTSGTTNNPKGVILKHKALALATHSNMYGLSLPEDACLLSYLPLAHIYERVCELCTIAVGGRIGYYTGDPLRLLEDAQILKPNFFPSVPRVLNRVYQAAMVGGNVPGLKGVLFNKALQTKITRLHQTGEVTHAFWDRLVFRKIQAVLGGSVQLVTSGSAPISPDVMDFLKVAFACEVAEGYGMTENCGTTCKSWPNDPTSSGTVGPPQPVNEVKLVDVPGMGYMSGDKPNPRGELCVRGTNCFTTYYKDEKNTKETVDDEGWIHTGDVAEIDSYGRVKIIDRVKNIMKLAQGEYVALEKIENVYSSTPLAAQLYVHGDGLQSYLIAVLVPDPVQLAGVASSVIGKKISPEDFAALDAACNDERVNAHILAILTKIAKQNGLKGFETIKRVHLSLTPFSVDNNTMTPTMKIRRKDAYNLYKKELDGLYELGEPSHKL</sequence>
<dbReference type="GO" id="GO:0005524">
    <property type="term" value="F:ATP binding"/>
    <property type="evidence" value="ECO:0007669"/>
    <property type="project" value="UniProtKB-KW"/>
</dbReference>
<dbReference type="HOGENOM" id="CLU_000022_45_4_1"/>
<protein>
    <recommendedName>
        <fullName evidence="3">AMP-dependent synthetase/ligase domain-containing protein</fullName>
    </recommendedName>
</protein>
<dbReference type="GO" id="GO:0016020">
    <property type="term" value="C:membrane"/>
    <property type="evidence" value="ECO:0007669"/>
    <property type="project" value="TreeGrafter"/>
</dbReference>
<dbReference type="Gene3D" id="3.40.50.12780">
    <property type="entry name" value="N-terminal domain of ligase-like"/>
    <property type="match status" value="1"/>
</dbReference>
<dbReference type="GO" id="GO:0005783">
    <property type="term" value="C:endoplasmic reticulum"/>
    <property type="evidence" value="ECO:0007669"/>
    <property type="project" value="TreeGrafter"/>
</dbReference>
<dbReference type="OrthoDB" id="1700726at2759"/>
<gene>
    <name evidence="4" type="ORF">GALMADRAFT_239413</name>
</gene>
<dbReference type="GO" id="GO:0004467">
    <property type="term" value="F:long-chain fatty acid-CoA ligase activity"/>
    <property type="evidence" value="ECO:0007669"/>
    <property type="project" value="TreeGrafter"/>
</dbReference>
<dbReference type="STRING" id="685588.A0A067TE54"/>
<evidence type="ECO:0000313" key="4">
    <source>
        <dbReference type="EMBL" id="KDR81465.1"/>
    </source>
</evidence>
<keyword evidence="5" id="KW-1185">Reference proteome</keyword>
<evidence type="ECO:0000259" key="3">
    <source>
        <dbReference type="Pfam" id="PF00501"/>
    </source>
</evidence>
<dbReference type="InterPro" id="IPR042099">
    <property type="entry name" value="ANL_N_sf"/>
</dbReference>
<dbReference type="Proteomes" id="UP000027222">
    <property type="component" value="Unassembled WGS sequence"/>
</dbReference>
<evidence type="ECO:0000313" key="5">
    <source>
        <dbReference type="Proteomes" id="UP000027222"/>
    </source>
</evidence>
<name>A0A067TE54_GALM3</name>
<dbReference type="EMBL" id="KL142370">
    <property type="protein sequence ID" value="KDR81465.1"/>
    <property type="molecule type" value="Genomic_DNA"/>
</dbReference>
<keyword evidence="2" id="KW-0067">ATP-binding</keyword>
<keyword evidence="1" id="KW-0547">Nucleotide-binding</keyword>
<proteinExistence type="predicted"/>
<organism evidence="4 5">
    <name type="scientific">Galerina marginata (strain CBS 339.88)</name>
    <dbReference type="NCBI Taxonomy" id="685588"/>
    <lineage>
        <taxon>Eukaryota</taxon>
        <taxon>Fungi</taxon>
        <taxon>Dikarya</taxon>
        <taxon>Basidiomycota</taxon>
        <taxon>Agaricomycotina</taxon>
        <taxon>Agaricomycetes</taxon>
        <taxon>Agaricomycetidae</taxon>
        <taxon>Agaricales</taxon>
        <taxon>Agaricineae</taxon>
        <taxon>Strophariaceae</taxon>
        <taxon>Galerina</taxon>
    </lineage>
</organism>
<evidence type="ECO:0000256" key="1">
    <source>
        <dbReference type="ARBA" id="ARBA00022741"/>
    </source>
</evidence>
<dbReference type="PANTHER" id="PTHR43272:SF33">
    <property type="entry name" value="AMP-BINDING DOMAIN-CONTAINING PROTEIN-RELATED"/>
    <property type="match status" value="1"/>
</dbReference>
<evidence type="ECO:0000256" key="2">
    <source>
        <dbReference type="ARBA" id="ARBA00022840"/>
    </source>
</evidence>